<keyword evidence="1" id="KW-0378">Hydrolase</keyword>
<dbReference type="Proteomes" id="UP000199496">
    <property type="component" value="Unassembled WGS sequence"/>
</dbReference>
<dbReference type="EMBL" id="FOFO01000024">
    <property type="protein sequence ID" value="SEQ32210.1"/>
    <property type="molecule type" value="Genomic_DNA"/>
</dbReference>
<gene>
    <name evidence="5" type="ORF">SAMN05421693_12418</name>
</gene>
<dbReference type="Pfam" id="PF00672">
    <property type="entry name" value="HAMP"/>
    <property type="match status" value="1"/>
</dbReference>
<dbReference type="PANTHER" id="PTHR43156">
    <property type="entry name" value="STAGE II SPORULATION PROTEIN E-RELATED"/>
    <property type="match status" value="1"/>
</dbReference>
<evidence type="ECO:0000256" key="3">
    <source>
        <dbReference type="SAM" id="Phobius"/>
    </source>
</evidence>
<evidence type="ECO:0000313" key="5">
    <source>
        <dbReference type="EMBL" id="SEQ32210.1"/>
    </source>
</evidence>
<dbReference type="InterPro" id="IPR001932">
    <property type="entry name" value="PPM-type_phosphatase-like_dom"/>
</dbReference>
<dbReference type="InterPro" id="IPR003660">
    <property type="entry name" value="HAMP_dom"/>
</dbReference>
<keyword evidence="6" id="KW-1185">Reference proteome</keyword>
<feature type="domain" description="HAMP" evidence="4">
    <location>
        <begin position="354"/>
        <end position="406"/>
    </location>
</feature>
<dbReference type="GO" id="GO:0016791">
    <property type="term" value="F:phosphatase activity"/>
    <property type="evidence" value="ECO:0007669"/>
    <property type="project" value="TreeGrafter"/>
</dbReference>
<dbReference type="PANTHER" id="PTHR43156:SF9">
    <property type="entry name" value="HAMP DOMAIN-CONTAINING PROTEIN"/>
    <property type="match status" value="1"/>
</dbReference>
<keyword evidence="3" id="KW-0812">Transmembrane</keyword>
<sequence length="688" mass="76066">MSLIDLSMASDSSKDTVAGGGPGLRARSVLALALAGLIVLLPAGILGWYALETVRQYFGQGFAENFTRLHRERILAPVTRDLALSMRLADSRLTYRFLLDEDAPQARTDFFEEAEGYRQDFRSRSYFIISLASKHYYFNDDGSLQQTPRYRLSPDRPEDAWFFALLEQGVSHNINVNHDLQLGTTRVWLNVMVTDQAGEPIGMAGTGLELGEFLADFIQDRPPGVTPMILDGNGALQAHPDPALISFASTTVGGDGMLTLFSRLPQAVDQERLEQAMGQAQANLDQVPLFTARLDGRDQLLALAYLPELDWYVVVAVDLAAAGVIQRTWLWSGLLAIGGILVLLLTGFALAVDRTVLRPLRRLQQSATVMSQGRYDIRLPPSGGGEIGDLTRAFERMAEQVRQHTRELEYRVQDRTAELRRANEEMAQAQRQIKDSIDYASLIQRAILPDHRMAALLGAHHFVLWRPRDVVGGDFYLFHNEGDRYLIGIVDCAGHGVAGALMTMLARAALDQAISSQGMASPAALLTQADHSIRDMLGDSEARGVATHMDVGLAFVDRHQGVLRYAGARIGLYHSDGHTVEVIKGGRRALGDRRRGRYDDVELALNPASTYYLVTDGYLDQSGGDMGFGLGSSLFMKLLIDHARLPLSEQAQALNQALDDYRGHHEQRDDVTVLAFRVDQDASTRFHH</sequence>
<dbReference type="InterPro" id="IPR036457">
    <property type="entry name" value="PPM-type-like_dom_sf"/>
</dbReference>
<evidence type="ECO:0000256" key="1">
    <source>
        <dbReference type="ARBA" id="ARBA00022801"/>
    </source>
</evidence>
<proteinExistence type="predicted"/>
<dbReference type="STRING" id="867345.SAMN05421693_12418"/>
<dbReference type="NCBIfam" id="NF038263">
    <property type="entry name" value="prot_phos_SiaA"/>
    <property type="match status" value="1"/>
</dbReference>
<dbReference type="SUPFAM" id="SSF158472">
    <property type="entry name" value="HAMP domain-like"/>
    <property type="match status" value="1"/>
</dbReference>
<evidence type="ECO:0000256" key="2">
    <source>
        <dbReference type="SAM" id="Coils"/>
    </source>
</evidence>
<feature type="transmembrane region" description="Helical" evidence="3">
    <location>
        <begin position="29"/>
        <end position="51"/>
    </location>
</feature>
<keyword evidence="3" id="KW-1133">Transmembrane helix</keyword>
<dbReference type="AlphaFoldDB" id="A0A1H9F2L4"/>
<dbReference type="GO" id="GO:0007165">
    <property type="term" value="P:signal transduction"/>
    <property type="evidence" value="ECO:0007669"/>
    <property type="project" value="InterPro"/>
</dbReference>
<feature type="coiled-coil region" evidence="2">
    <location>
        <begin position="405"/>
        <end position="439"/>
    </location>
</feature>
<dbReference type="Gene3D" id="6.10.340.10">
    <property type="match status" value="1"/>
</dbReference>
<dbReference type="InterPro" id="IPR052016">
    <property type="entry name" value="Bact_Sigma-Reg"/>
</dbReference>
<reference evidence="5 6" key="1">
    <citation type="submission" date="2016-10" db="EMBL/GenBank/DDBJ databases">
        <authorList>
            <person name="de Groot N.N."/>
        </authorList>
    </citation>
    <scope>NUCLEOTIDE SEQUENCE [LARGE SCALE GENOMIC DNA]</scope>
    <source>
        <strain evidence="5 6">B7-7</strain>
    </source>
</reference>
<dbReference type="SMART" id="SM00304">
    <property type="entry name" value="HAMP"/>
    <property type="match status" value="1"/>
</dbReference>
<dbReference type="Pfam" id="PF07228">
    <property type="entry name" value="SpoIIE"/>
    <property type="match status" value="1"/>
</dbReference>
<feature type="transmembrane region" description="Helical" evidence="3">
    <location>
        <begin position="329"/>
        <end position="352"/>
    </location>
</feature>
<evidence type="ECO:0000259" key="4">
    <source>
        <dbReference type="PROSITE" id="PS50885"/>
    </source>
</evidence>
<protein>
    <submittedName>
        <fullName evidence="5">Serine phosphatase RsbU, regulator of sigma subunit</fullName>
    </submittedName>
</protein>
<dbReference type="SMART" id="SM00331">
    <property type="entry name" value="PP2C_SIG"/>
    <property type="match status" value="1"/>
</dbReference>
<dbReference type="GO" id="GO:0016020">
    <property type="term" value="C:membrane"/>
    <property type="evidence" value="ECO:0007669"/>
    <property type="project" value="InterPro"/>
</dbReference>
<accession>A0A1H9F2L4</accession>
<keyword evidence="3" id="KW-0472">Membrane</keyword>
<name>A0A1H9F2L4_9GAMM</name>
<evidence type="ECO:0000313" key="6">
    <source>
        <dbReference type="Proteomes" id="UP000199496"/>
    </source>
</evidence>
<dbReference type="Gene3D" id="3.60.40.10">
    <property type="entry name" value="PPM-type phosphatase domain"/>
    <property type="match status" value="1"/>
</dbReference>
<dbReference type="RefSeq" id="WP_238375954.1">
    <property type="nucleotide sequence ID" value="NZ_FOFO01000024.1"/>
</dbReference>
<organism evidence="5 6">
    <name type="scientific">Ectothiorhodospira magna</name>
    <dbReference type="NCBI Taxonomy" id="867345"/>
    <lineage>
        <taxon>Bacteria</taxon>
        <taxon>Pseudomonadati</taxon>
        <taxon>Pseudomonadota</taxon>
        <taxon>Gammaproteobacteria</taxon>
        <taxon>Chromatiales</taxon>
        <taxon>Ectothiorhodospiraceae</taxon>
        <taxon>Ectothiorhodospira</taxon>
    </lineage>
</organism>
<dbReference type="PROSITE" id="PS50885">
    <property type="entry name" value="HAMP"/>
    <property type="match status" value="1"/>
</dbReference>
<dbReference type="CDD" id="cd06225">
    <property type="entry name" value="HAMP"/>
    <property type="match status" value="1"/>
</dbReference>
<keyword evidence="2" id="KW-0175">Coiled coil</keyword>
<dbReference type="Gene3D" id="3.30.450.20">
    <property type="entry name" value="PAS domain"/>
    <property type="match status" value="1"/>
</dbReference>